<dbReference type="Pfam" id="PF11309">
    <property type="entry name" value="DUF3112"/>
    <property type="match status" value="1"/>
</dbReference>
<feature type="transmembrane region" description="Helical" evidence="2">
    <location>
        <begin position="277"/>
        <end position="299"/>
    </location>
</feature>
<evidence type="ECO:0000313" key="4">
    <source>
        <dbReference type="Proteomes" id="UP000295604"/>
    </source>
</evidence>
<dbReference type="Proteomes" id="UP000295604">
    <property type="component" value="Unassembled WGS sequence"/>
</dbReference>
<feature type="transmembrane region" description="Helical" evidence="2">
    <location>
        <begin position="162"/>
        <end position="182"/>
    </location>
</feature>
<accession>A0A4V3I402</accession>
<dbReference type="InterPro" id="IPR021460">
    <property type="entry name" value="DUF3112"/>
</dbReference>
<dbReference type="EMBL" id="QAPF01000028">
    <property type="protein sequence ID" value="TEA20805.1"/>
    <property type="molecule type" value="Genomic_DNA"/>
</dbReference>
<dbReference type="PANTHER" id="PTHR35184:SF1">
    <property type="entry name" value="INTEGRAL MEMBRANE PROTEIN"/>
    <property type="match status" value="1"/>
</dbReference>
<dbReference type="AlphaFoldDB" id="A0A4V3I402"/>
<feature type="compositionally biased region" description="Polar residues" evidence="1">
    <location>
        <begin position="433"/>
        <end position="454"/>
    </location>
</feature>
<evidence type="ECO:0000256" key="1">
    <source>
        <dbReference type="SAM" id="MobiDB-lite"/>
    </source>
</evidence>
<name>A0A4V3I402_9PEZI</name>
<evidence type="ECO:0000256" key="2">
    <source>
        <dbReference type="SAM" id="Phobius"/>
    </source>
</evidence>
<reference evidence="3 4" key="1">
    <citation type="submission" date="2018-11" db="EMBL/GenBank/DDBJ databases">
        <title>Genome sequence and assembly of Colletotrichum sidae.</title>
        <authorList>
            <person name="Gan P."/>
            <person name="Shirasu K."/>
        </authorList>
    </citation>
    <scope>NUCLEOTIDE SEQUENCE [LARGE SCALE GENOMIC DNA]</scope>
    <source>
        <strain evidence="3 4">CBS 518.97</strain>
    </source>
</reference>
<keyword evidence="2" id="KW-0812">Transmembrane</keyword>
<protein>
    <submittedName>
        <fullName evidence="3">Uncharacterized protein</fullName>
    </submittedName>
</protein>
<keyword evidence="2" id="KW-0472">Membrane</keyword>
<feature type="transmembrane region" description="Helical" evidence="2">
    <location>
        <begin position="239"/>
        <end position="265"/>
    </location>
</feature>
<feature type="transmembrane region" description="Helical" evidence="2">
    <location>
        <begin position="320"/>
        <end position="340"/>
    </location>
</feature>
<keyword evidence="2" id="KW-1133">Transmembrane helix</keyword>
<feature type="region of interest" description="Disordered" evidence="1">
    <location>
        <begin position="429"/>
        <end position="457"/>
    </location>
</feature>
<comment type="caution">
    <text evidence="3">The sequence shown here is derived from an EMBL/GenBank/DDBJ whole genome shotgun (WGS) entry which is preliminary data.</text>
</comment>
<feature type="transmembrane region" description="Helical" evidence="2">
    <location>
        <begin position="202"/>
        <end position="227"/>
    </location>
</feature>
<feature type="transmembrane region" description="Helical" evidence="2">
    <location>
        <begin position="131"/>
        <end position="150"/>
    </location>
</feature>
<evidence type="ECO:0000313" key="3">
    <source>
        <dbReference type="EMBL" id="TEA20805.1"/>
    </source>
</evidence>
<feature type="transmembrane region" description="Helical" evidence="2">
    <location>
        <begin position="97"/>
        <end position="119"/>
    </location>
</feature>
<gene>
    <name evidence="3" type="ORF">C8034_v005856</name>
</gene>
<dbReference type="PANTHER" id="PTHR35184">
    <property type="entry name" value="YALI0C10208P"/>
    <property type="match status" value="1"/>
</dbReference>
<proteinExistence type="predicted"/>
<sequence length="495" mass="54542">MNQALPPFQKMESELFKQQHKAGQAPLPAIFFLRASTVCRGEKDYQATLRPSASPGNNLPRPSDIMSALEPIPLDVGPPYAPRIAVLGLIPTVRVDVPICIILIVFFLAAAAVNLTIFIRNKSVGYNFLPSTVLVGFCTTRIIALSLRIAWATQPVNVKLNIAATIFAAAGVVLLFVLNLLFAHRLLRALHPNIGWLPAANYLFLFLYAYVLVCLLCAVTAAVVSYYTLAPDQLYKCRLVQLFASTSLALLAFLPVLLVLGALFYPGLRRPEPFGHGSISTKALLVLTTALLLTIGAAYRCAVNFAVRPVWFPAWWHHKACYYIFNYDLELVVVFAYALMRFDMRFHVPDGACKPGDYAKGLHVYKRVSTLAKVHDRRRADVEMCCPPSRSSRTCGSDYGSTQSSTSRSSRSGVIRGLSEVDDLRTVTDTTRSSYPSTYLGSSYDSQTRSSETAGQRRARTITVITIGGIVDAEVVTDVRRRASEDTKSELSNDE</sequence>
<keyword evidence="4" id="KW-1185">Reference proteome</keyword>
<organism evidence="3 4">
    <name type="scientific">Colletotrichum sidae</name>
    <dbReference type="NCBI Taxonomy" id="1347389"/>
    <lineage>
        <taxon>Eukaryota</taxon>
        <taxon>Fungi</taxon>
        <taxon>Dikarya</taxon>
        <taxon>Ascomycota</taxon>
        <taxon>Pezizomycotina</taxon>
        <taxon>Sordariomycetes</taxon>
        <taxon>Hypocreomycetidae</taxon>
        <taxon>Glomerellales</taxon>
        <taxon>Glomerellaceae</taxon>
        <taxon>Colletotrichum</taxon>
        <taxon>Colletotrichum orbiculare species complex</taxon>
    </lineage>
</organism>
<feature type="compositionally biased region" description="Low complexity" evidence="1">
    <location>
        <begin position="396"/>
        <end position="414"/>
    </location>
</feature>
<feature type="region of interest" description="Disordered" evidence="1">
    <location>
        <begin position="387"/>
        <end position="414"/>
    </location>
</feature>